<dbReference type="OrthoDB" id="2156690at2759"/>
<feature type="transmembrane region" description="Helical" evidence="2">
    <location>
        <begin position="523"/>
        <end position="545"/>
    </location>
</feature>
<dbReference type="VEuPathDB" id="FungiDB:BD410DRAFT_830183"/>
<sequence length="646" mass="70519">MDLPSASTSTFQRDRQVSLRRRPSGLSPRISGEISSPCLHATPRLGCIIQDEDEFNREHFSEVNLKDSDSELLFVPGFSIIFDEDEPLDSYANINRPTINLVKPLPPTPPPSQCALLESDDVSASSFQSPKYNSAAASNTFTPVPLSPRPEYPTRASSNVSEASRHTRVSRISRLPSPDFTAPRNVSQHLDFLSKQAGDDKLEHSESYLNRFATSVGQIPVRKALSSSLGFLLPNSRTSTSSKQLHHHASSMSQRGVAALKSLGHTISVSKYLPSRSRSSRKDSSASIYAPSGKSDGGVSHHSNSSVDSGRSSLLTLVGTTDKFTHKWPKPKGMRRTTRGRRKVSVNPNNHNDSLYANLEGGAGPGIGLGFEAVGHWTTFKWLLVISVSSVFVYGTAALVFALLTWYQTWLGAEVMAIADNDILILITLSAILLILASLVGITGSLLPPSPRHIHPPPLAGFYLGPQCWLRCIPPIHILTRPQAQPGLVTVVQQRCAWCYPRSPLPGCKGPLLRAERLTLASVWQAAFALVPLHIANIGIALLCANHVTHRFGKGLMPRRYRLRVEDVRADAHALLMHFADEGKAARMPPPARAGSTYIREDKEDFYDRRSLCPPTLTQHDAVSPNFSLPYTLRAGPSGGLGLKEA</sequence>
<evidence type="ECO:0000256" key="2">
    <source>
        <dbReference type="SAM" id="Phobius"/>
    </source>
</evidence>
<proteinExistence type="predicted"/>
<feature type="region of interest" description="Disordered" evidence="1">
    <location>
        <begin position="142"/>
        <end position="170"/>
    </location>
</feature>
<gene>
    <name evidence="3" type="ORF">BD410DRAFT_830183</name>
</gene>
<dbReference type="AlphaFoldDB" id="A0A4Y7PWG4"/>
<evidence type="ECO:0008006" key="5">
    <source>
        <dbReference type="Google" id="ProtNLM"/>
    </source>
</evidence>
<reference evidence="3 4" key="1">
    <citation type="submission" date="2018-06" db="EMBL/GenBank/DDBJ databases">
        <title>A transcriptomic atlas of mushroom development highlights an independent origin of complex multicellularity.</title>
        <authorList>
            <consortium name="DOE Joint Genome Institute"/>
            <person name="Krizsan K."/>
            <person name="Almasi E."/>
            <person name="Merenyi Z."/>
            <person name="Sahu N."/>
            <person name="Viragh M."/>
            <person name="Koszo T."/>
            <person name="Mondo S."/>
            <person name="Kiss B."/>
            <person name="Balint B."/>
            <person name="Kues U."/>
            <person name="Barry K."/>
            <person name="Hegedus J.C."/>
            <person name="Henrissat B."/>
            <person name="Johnson J."/>
            <person name="Lipzen A."/>
            <person name="Ohm R."/>
            <person name="Nagy I."/>
            <person name="Pangilinan J."/>
            <person name="Yan J."/>
            <person name="Xiong Y."/>
            <person name="Grigoriev I.V."/>
            <person name="Hibbett D.S."/>
            <person name="Nagy L.G."/>
        </authorList>
    </citation>
    <scope>NUCLEOTIDE SEQUENCE [LARGE SCALE GENOMIC DNA]</scope>
    <source>
        <strain evidence="3 4">SZMC22713</strain>
    </source>
</reference>
<name>A0A4Y7PWG4_9AGAM</name>
<feature type="transmembrane region" description="Helical" evidence="2">
    <location>
        <begin position="424"/>
        <end position="447"/>
    </location>
</feature>
<feature type="transmembrane region" description="Helical" evidence="2">
    <location>
        <begin position="382"/>
        <end position="404"/>
    </location>
</feature>
<dbReference type="STRING" id="50990.A0A4Y7PWG4"/>
<feature type="compositionally biased region" description="Basic residues" evidence="1">
    <location>
        <begin position="326"/>
        <end position="344"/>
    </location>
</feature>
<keyword evidence="2" id="KW-0812">Transmembrane</keyword>
<accession>A0A4Y7PWG4</accession>
<feature type="region of interest" description="Disordered" evidence="1">
    <location>
        <begin position="1"/>
        <end position="28"/>
    </location>
</feature>
<feature type="region of interest" description="Disordered" evidence="1">
    <location>
        <begin position="324"/>
        <end position="349"/>
    </location>
</feature>
<keyword evidence="4" id="KW-1185">Reference proteome</keyword>
<dbReference type="Proteomes" id="UP000294933">
    <property type="component" value="Unassembled WGS sequence"/>
</dbReference>
<feature type="compositionally biased region" description="Polar residues" evidence="1">
    <location>
        <begin position="1"/>
        <end position="11"/>
    </location>
</feature>
<keyword evidence="2" id="KW-1133">Transmembrane helix</keyword>
<protein>
    <recommendedName>
        <fullName evidence="5">Tetraspanin Tsp2</fullName>
    </recommendedName>
</protein>
<evidence type="ECO:0000313" key="3">
    <source>
        <dbReference type="EMBL" id="TDL19743.1"/>
    </source>
</evidence>
<evidence type="ECO:0000313" key="4">
    <source>
        <dbReference type="Proteomes" id="UP000294933"/>
    </source>
</evidence>
<dbReference type="EMBL" id="ML170194">
    <property type="protein sequence ID" value="TDL19743.1"/>
    <property type="molecule type" value="Genomic_DNA"/>
</dbReference>
<evidence type="ECO:0000256" key="1">
    <source>
        <dbReference type="SAM" id="MobiDB-lite"/>
    </source>
</evidence>
<feature type="compositionally biased region" description="Polar residues" evidence="1">
    <location>
        <begin position="301"/>
        <end position="311"/>
    </location>
</feature>
<feature type="region of interest" description="Disordered" evidence="1">
    <location>
        <begin position="271"/>
        <end position="311"/>
    </location>
</feature>
<organism evidence="3 4">
    <name type="scientific">Rickenella mellea</name>
    <dbReference type="NCBI Taxonomy" id="50990"/>
    <lineage>
        <taxon>Eukaryota</taxon>
        <taxon>Fungi</taxon>
        <taxon>Dikarya</taxon>
        <taxon>Basidiomycota</taxon>
        <taxon>Agaricomycotina</taxon>
        <taxon>Agaricomycetes</taxon>
        <taxon>Hymenochaetales</taxon>
        <taxon>Rickenellaceae</taxon>
        <taxon>Rickenella</taxon>
    </lineage>
</organism>
<keyword evidence="2" id="KW-0472">Membrane</keyword>